<name>A0A431WPB8_9GAMM</name>
<sequence length="208" mass="23239">MHKLLRLYTSLALLIFTVPVMADEVAKITLENGTTVRLNDDFTWEYVILKTQEPVVAPTVTTQTGSEVSSAATVAKVTTITTTANALTESAMENSALLNNTAKSGVKVSLLKSEWDENNRLGLTFDLASTSSENYVVIELDITLFDDSGKQLKTETVKVWKAIFRMANTYLRQGEQRQSKTFWIEGIDKAQWTKELMSLKIGEMDSRM</sequence>
<dbReference type="InterPro" id="IPR021501">
    <property type="entry name" value="DUF3157"/>
</dbReference>
<dbReference type="EMBL" id="RXNU01000013">
    <property type="protein sequence ID" value="RTR37303.1"/>
    <property type="molecule type" value="Genomic_DNA"/>
</dbReference>
<proteinExistence type="predicted"/>
<evidence type="ECO:0000313" key="2">
    <source>
        <dbReference type="EMBL" id="RTR37303.1"/>
    </source>
</evidence>
<comment type="caution">
    <text evidence="2">The sequence shown here is derived from an EMBL/GenBank/DDBJ whole genome shotgun (WGS) entry which is preliminary data.</text>
</comment>
<reference evidence="2 3" key="1">
    <citation type="submission" date="2018-12" db="EMBL/GenBank/DDBJ databases">
        <authorList>
            <person name="Yu L."/>
        </authorList>
    </citation>
    <scope>NUCLEOTIDE SEQUENCE [LARGE SCALE GENOMIC DNA]</scope>
    <source>
        <strain evidence="2 3">HAW-EB2</strain>
    </source>
</reference>
<dbReference type="AlphaFoldDB" id="A0A431WPB8"/>
<evidence type="ECO:0000256" key="1">
    <source>
        <dbReference type="SAM" id="SignalP"/>
    </source>
</evidence>
<protein>
    <submittedName>
        <fullName evidence="2">DUF3157 family protein</fullName>
    </submittedName>
</protein>
<dbReference type="Pfam" id="PF11355">
    <property type="entry name" value="DUF3157"/>
    <property type="match status" value="1"/>
</dbReference>
<keyword evidence="1" id="KW-0732">Signal</keyword>
<feature type="chain" id="PRO_5019576973" evidence="1">
    <location>
        <begin position="23"/>
        <end position="208"/>
    </location>
</feature>
<feature type="signal peptide" evidence="1">
    <location>
        <begin position="1"/>
        <end position="22"/>
    </location>
</feature>
<evidence type="ECO:0000313" key="3">
    <source>
        <dbReference type="Proteomes" id="UP000267448"/>
    </source>
</evidence>
<gene>
    <name evidence="2" type="ORF">EKG38_19040</name>
</gene>
<keyword evidence="3" id="KW-1185">Reference proteome</keyword>
<dbReference type="OrthoDB" id="5593708at2"/>
<dbReference type="Proteomes" id="UP000267448">
    <property type="component" value="Unassembled WGS sequence"/>
</dbReference>
<accession>A0A431WPB8</accession>
<organism evidence="2 3">
    <name type="scientific">Shewanella canadensis</name>
    <dbReference type="NCBI Taxonomy" id="271096"/>
    <lineage>
        <taxon>Bacteria</taxon>
        <taxon>Pseudomonadati</taxon>
        <taxon>Pseudomonadota</taxon>
        <taxon>Gammaproteobacteria</taxon>
        <taxon>Alteromonadales</taxon>
        <taxon>Shewanellaceae</taxon>
        <taxon>Shewanella</taxon>
    </lineage>
</organism>
<dbReference type="RefSeq" id="WP_126522023.1">
    <property type="nucleotide sequence ID" value="NZ_RXNU01000013.1"/>
</dbReference>